<evidence type="ECO:0000313" key="7">
    <source>
        <dbReference type="Proteomes" id="UP001597521"/>
    </source>
</evidence>
<comment type="similarity">
    <text evidence="4">Belongs to the HPF/YfiA ribosome-associated protein family. Long HPF subfamily.</text>
</comment>
<dbReference type="InterPro" id="IPR034694">
    <property type="entry name" value="HPF_long/plastid"/>
</dbReference>
<comment type="subunit">
    <text evidence="4">Interacts with 100S ribosomes.</text>
</comment>
<evidence type="ECO:0000256" key="1">
    <source>
        <dbReference type="ARBA" id="ARBA00022845"/>
    </source>
</evidence>
<dbReference type="InterPro" id="IPR038416">
    <property type="entry name" value="Ribosom_S30AE_C_sf"/>
</dbReference>
<dbReference type="InterPro" id="IPR036567">
    <property type="entry name" value="RHF-like"/>
</dbReference>
<evidence type="ECO:0000259" key="5">
    <source>
        <dbReference type="Pfam" id="PF16321"/>
    </source>
</evidence>
<dbReference type="HAMAP" id="MF_00839">
    <property type="entry name" value="HPF"/>
    <property type="match status" value="1"/>
</dbReference>
<protein>
    <recommendedName>
        <fullName evidence="3 4">Ribosome hibernation promoting factor</fullName>
        <shortName evidence="4">HPF</shortName>
    </recommendedName>
</protein>
<keyword evidence="4" id="KW-0963">Cytoplasm</keyword>
<dbReference type="Pfam" id="PF16321">
    <property type="entry name" value="Ribosom_S30AE_C"/>
    <property type="match status" value="1"/>
</dbReference>
<proteinExistence type="inferred from homology"/>
<keyword evidence="1 4" id="KW-0810">Translation regulation</keyword>
<evidence type="ECO:0000256" key="2">
    <source>
        <dbReference type="ARBA" id="ARBA00038695"/>
    </source>
</evidence>
<dbReference type="InterPro" id="IPR003489">
    <property type="entry name" value="RHF/RaiA"/>
</dbReference>
<dbReference type="InterPro" id="IPR032528">
    <property type="entry name" value="Ribosom_S30AE_C"/>
</dbReference>
<dbReference type="EMBL" id="JBHUNP010000001">
    <property type="protein sequence ID" value="MFD2647905.1"/>
    <property type="molecule type" value="Genomic_DNA"/>
</dbReference>
<evidence type="ECO:0000313" key="6">
    <source>
        <dbReference type="EMBL" id="MFD2647905.1"/>
    </source>
</evidence>
<dbReference type="RefSeq" id="WP_386832935.1">
    <property type="nucleotide sequence ID" value="NZ_JBHUNP010000001.1"/>
</dbReference>
<comment type="subunit">
    <text evidence="2">Associates exclusively with 100S ribosomes, which are dimers of 70S ribosomes.</text>
</comment>
<dbReference type="PANTHER" id="PTHR33231:SF1">
    <property type="entry name" value="30S RIBOSOMAL PROTEIN"/>
    <property type="match status" value="1"/>
</dbReference>
<dbReference type="PANTHER" id="PTHR33231">
    <property type="entry name" value="30S RIBOSOMAL PROTEIN"/>
    <property type="match status" value="1"/>
</dbReference>
<comment type="subcellular location">
    <subcellularLocation>
        <location evidence="4">Cytoplasm</location>
    </subcellularLocation>
</comment>
<evidence type="ECO:0000256" key="4">
    <source>
        <dbReference type="HAMAP-Rule" id="MF_00839"/>
    </source>
</evidence>
<dbReference type="Gene3D" id="3.30.160.100">
    <property type="entry name" value="Ribosome hibernation promotion factor-like"/>
    <property type="match status" value="1"/>
</dbReference>
<keyword evidence="7" id="KW-1185">Reference proteome</keyword>
<dbReference type="Pfam" id="PF02482">
    <property type="entry name" value="Ribosomal_S30AE"/>
    <property type="match status" value="1"/>
</dbReference>
<feature type="domain" description="Sigma 54 modulation/S30EA ribosomal protein C-terminal" evidence="5">
    <location>
        <begin position="131"/>
        <end position="184"/>
    </location>
</feature>
<dbReference type="Gene3D" id="3.30.505.50">
    <property type="entry name" value="Sigma 54 modulation/S30EA ribosomal protein, C-terminal domain"/>
    <property type="match status" value="1"/>
</dbReference>
<gene>
    <name evidence="4" type="primary">hpf</name>
    <name evidence="6" type="ORF">ACFSX5_08890</name>
</gene>
<dbReference type="SUPFAM" id="SSF69754">
    <property type="entry name" value="Ribosome binding protein Y (YfiA homologue)"/>
    <property type="match status" value="1"/>
</dbReference>
<evidence type="ECO:0000256" key="3">
    <source>
        <dbReference type="ARBA" id="ARBA00041148"/>
    </source>
</evidence>
<name>A0ABW5QJI3_9HYPH</name>
<dbReference type="Proteomes" id="UP001597521">
    <property type="component" value="Unassembled WGS sequence"/>
</dbReference>
<accession>A0ABW5QJI3</accession>
<sequence>MTLRVSGKNMDVGDALRGKAEDHVANVLAKYFDGGYDGHLTLTPNGSGFHAECVLHLDTGITLQASAEGGDATSAYEIVATHIEKRLRRYNRRLRSYRRGGVGVGDSVDLTAQYTVFGSSEQEEELAEDYAPPVIAEATKNLRDMSVEEAVMELELSGHPVVMFRHAGHGGLNVVYRRPDGNIGWIDPALGAS</sequence>
<reference evidence="7" key="1">
    <citation type="journal article" date="2019" name="Int. J. Syst. Evol. Microbiol.">
        <title>The Global Catalogue of Microorganisms (GCM) 10K type strain sequencing project: providing services to taxonomists for standard genome sequencing and annotation.</title>
        <authorList>
            <consortium name="The Broad Institute Genomics Platform"/>
            <consortium name="The Broad Institute Genome Sequencing Center for Infectious Disease"/>
            <person name="Wu L."/>
            <person name="Ma J."/>
        </authorList>
    </citation>
    <scope>NUCLEOTIDE SEQUENCE [LARGE SCALE GENOMIC DNA]</scope>
    <source>
        <strain evidence="7">CCM 7427</strain>
    </source>
</reference>
<comment type="function">
    <text evidence="4">Required for dimerization of active 70S ribosomes into 100S ribosomes in stationary phase; 100S ribosomes are translationally inactive and sometimes present during exponential growth.</text>
</comment>
<comment type="caution">
    <text evidence="6">The sequence shown here is derived from an EMBL/GenBank/DDBJ whole genome shotgun (WGS) entry which is preliminary data.</text>
</comment>
<dbReference type="InterPro" id="IPR050574">
    <property type="entry name" value="HPF/YfiA_ribosome-assoc"/>
</dbReference>
<organism evidence="6 7">
    <name type="scientific">Devosia albogilva</name>
    <dbReference type="NCBI Taxonomy" id="429726"/>
    <lineage>
        <taxon>Bacteria</taxon>
        <taxon>Pseudomonadati</taxon>
        <taxon>Pseudomonadota</taxon>
        <taxon>Alphaproteobacteria</taxon>
        <taxon>Hyphomicrobiales</taxon>
        <taxon>Devosiaceae</taxon>
        <taxon>Devosia</taxon>
    </lineage>
</organism>